<feature type="transmembrane region" description="Helical" evidence="1">
    <location>
        <begin position="287"/>
        <end position="310"/>
    </location>
</feature>
<gene>
    <name evidence="2" type="ORF">ERS852540_01293</name>
</gene>
<evidence type="ECO:0000313" key="2">
    <source>
        <dbReference type="EMBL" id="CUQ86473.1"/>
    </source>
</evidence>
<feature type="transmembrane region" description="Helical" evidence="1">
    <location>
        <begin position="44"/>
        <end position="65"/>
    </location>
</feature>
<keyword evidence="1" id="KW-1133">Transmembrane helix</keyword>
<dbReference type="EMBL" id="CZBY01000009">
    <property type="protein sequence ID" value="CUQ86473.1"/>
    <property type="molecule type" value="Genomic_DNA"/>
</dbReference>
<dbReference type="AlphaFoldDB" id="A0A174ZGC9"/>
<keyword evidence="1" id="KW-0472">Membrane</keyword>
<evidence type="ECO:0000256" key="1">
    <source>
        <dbReference type="SAM" id="Phobius"/>
    </source>
</evidence>
<sequence>MKYKSKNKIDYRMVINSREIAVIGLVCTLFSGVATVAAAISGAGMAACIVFGVFVVLGVILVLTVNQRVDYTDKDFTYRDMLRITHRYEYSQVKKIRYGGNLIITVGKRLILIDENAFNIDGFAKELIQRSENAEIISSEKSKLFRGNIRHPGGFILVDIIVMAAPVFSLVAALFATPDIMPDEITIYMGRITEYHFDKSDNSGRFIITVSDRAGEKRTFATGFIEDNSQEYKDIEINIAKNREFEIGYIDKENDEETDICLFSCGNTRYVSLDDVNSVNDENRKTLFVLSGVYFVFAILYVAASTYIMSNADRYPRLIKLFVQEDHIISKDGNKRKR</sequence>
<name>A0A174ZGC9_9FIRM</name>
<dbReference type="Proteomes" id="UP000095662">
    <property type="component" value="Unassembled WGS sequence"/>
</dbReference>
<feature type="transmembrane region" description="Helical" evidence="1">
    <location>
        <begin position="20"/>
        <end position="38"/>
    </location>
</feature>
<protein>
    <submittedName>
        <fullName evidence="2">Uncharacterized protein</fullName>
    </submittedName>
</protein>
<accession>A0A174ZGC9</accession>
<reference evidence="2 3" key="1">
    <citation type="submission" date="2015-09" db="EMBL/GenBank/DDBJ databases">
        <authorList>
            <consortium name="Pathogen Informatics"/>
        </authorList>
    </citation>
    <scope>NUCLEOTIDE SEQUENCE [LARGE SCALE GENOMIC DNA]</scope>
    <source>
        <strain evidence="2 3">2789STDY5834928</strain>
    </source>
</reference>
<organism evidence="2 3">
    <name type="scientific">[Eubacterium] siraeum</name>
    <dbReference type="NCBI Taxonomy" id="39492"/>
    <lineage>
        <taxon>Bacteria</taxon>
        <taxon>Bacillati</taxon>
        <taxon>Bacillota</taxon>
        <taxon>Clostridia</taxon>
        <taxon>Eubacteriales</taxon>
        <taxon>Oscillospiraceae</taxon>
        <taxon>Oscillospiraceae incertae sedis</taxon>
    </lineage>
</organism>
<proteinExistence type="predicted"/>
<keyword evidence="1" id="KW-0812">Transmembrane</keyword>
<evidence type="ECO:0000313" key="3">
    <source>
        <dbReference type="Proteomes" id="UP000095662"/>
    </source>
</evidence>
<feature type="transmembrane region" description="Helical" evidence="1">
    <location>
        <begin position="153"/>
        <end position="176"/>
    </location>
</feature>